<feature type="compositionally biased region" description="Basic residues" evidence="2">
    <location>
        <begin position="304"/>
        <end position="316"/>
    </location>
</feature>
<dbReference type="Gene3D" id="1.25.10.10">
    <property type="entry name" value="Leucine-rich Repeat Variant"/>
    <property type="match status" value="2"/>
</dbReference>
<dbReference type="InterPro" id="IPR052107">
    <property type="entry name" value="HEAT6"/>
</dbReference>
<keyword evidence="5" id="KW-1185">Reference proteome</keyword>
<feature type="region of interest" description="Disordered" evidence="2">
    <location>
        <begin position="280"/>
        <end position="330"/>
    </location>
</feature>
<dbReference type="OrthoDB" id="66533at2759"/>
<dbReference type="InterPro" id="IPR016024">
    <property type="entry name" value="ARM-type_fold"/>
</dbReference>
<accession>A0A423T7R6</accession>
<dbReference type="SUPFAM" id="SSF48371">
    <property type="entry name" value="ARM repeat"/>
    <property type="match status" value="1"/>
</dbReference>
<dbReference type="AlphaFoldDB" id="A0A423T7R6"/>
<evidence type="ECO:0000256" key="1">
    <source>
        <dbReference type="ARBA" id="ARBA00015263"/>
    </source>
</evidence>
<feature type="domain" description="DUF4042" evidence="3">
    <location>
        <begin position="422"/>
        <end position="592"/>
    </location>
</feature>
<reference evidence="4 5" key="1">
    <citation type="submission" date="2018-04" db="EMBL/GenBank/DDBJ databases">
        <authorList>
            <person name="Zhang X."/>
            <person name="Yuan J."/>
            <person name="Li F."/>
            <person name="Xiang J."/>
        </authorList>
    </citation>
    <scope>NUCLEOTIDE SEQUENCE [LARGE SCALE GENOMIC DNA]</scope>
    <source>
        <tissue evidence="4">Muscle</tissue>
    </source>
</reference>
<evidence type="ECO:0000259" key="3">
    <source>
        <dbReference type="Pfam" id="PF13251"/>
    </source>
</evidence>
<name>A0A423T7R6_PENVA</name>
<sequence>MDHASENRQKWNDLAEALLKIRRKPATPDDSSIYDILTELQARSSKLRVFYDQRLIHSLISHLVSGLVDPSSLESAPVARLITSILSHQGNVTLSSETSDRVIVWLSDTLKFNLHRPENEIYVQEILCAMSVVLRDAQDHTDEIYISLGGARGSLIQALEAGSPWNFQASAMQCLHHLTYVTPEIVTEARQHCDEIFPAEVVSSIQRIVIHVLKQQQPNSDSCSHRLYMHLIASALSVLYNLVVCAPNDVLGNIIVSACRPFVFYGLPGFTHDELVQHTSGPEVDIPQSSGVESDASSRSYTNRNRRKRLRRKRAQPSRSPSDSASSLYTPTTAIEGVGLGFKSPPPAAALDSVSLKPQWAKESRQLPAEEEEKDTVTPWAIKDILPAVSVKTPTEVCISGSETDFSDYEGGGEKESTLTARVRQCSLQAINSVIDKIGKQHKFSYWPPLMCQNPSLMTSVLKDPSPSVRMASLQVINTFLLDSSQVLTLAVDDEGKGSYATLGHQLGTSIRELHRCLSLALLSEKFPGALVRTLKTIELLVENVNYSKLKPGMLTKIVTHVKYFMRYKEAVVRANAFSVMVSVLMIKPQVPELQDILLRFKTPAPATLVSPPELSEDEGEKVSGDKDQGKSMVSWLIQRCMDSLLTPDHEAVRGIYIQVQLQSLKVLSALVSEHLNIIHQSLPLIQHVISVCSKALREPAEAKPERWALESSNKLEVNDVIDPALMSPDPGVVVEHAYTLLGSLLGAVKIELEKGTSSCVSVDQVQQLWLWTLQGPLHGLLQMASSLAIDHNNFSDPSKIIKQDAGPDMLKQETENWRNKEEVEILENQDHHKQLVATATVLSHFSPTIFESLGEKWITQVVTTVKWLVTNPDPDLRLAGVRIMAIIVGFPGVVGNPLGVGLLRATVVTTSDILAQKENNVNRDRLLASWALANVSSVLELYSESWQRIEHNASSDLLPPSLLARLLEVGVRACKDKDKIKPHGVRCVGNVTSFLHANQAADPTIAPLVTKAIETLIVCSSTGNNMKTRWNACHALGNILTSGRLSIVDVPWRSQVLTTLGNLVENFKNYKVRIQACSALCGLNSREEFGQEYYGIWRVLLHGLDNAQNIIDYQEIRHRDELINQICQGICQLAAHLTLDDAGILCELLQVHQDMATPLLKKAHSSLPPERTGYALKAHSRVEELLLYDALTETQEQALVILQSLTASDFNAEIC</sequence>
<evidence type="ECO:0000256" key="2">
    <source>
        <dbReference type="SAM" id="MobiDB-lite"/>
    </source>
</evidence>
<dbReference type="PANTHER" id="PTHR13366:SF0">
    <property type="entry name" value="HEAT REPEAT-CONTAINING PROTEIN 6"/>
    <property type="match status" value="1"/>
</dbReference>
<organism evidence="4 5">
    <name type="scientific">Penaeus vannamei</name>
    <name type="common">Whiteleg shrimp</name>
    <name type="synonym">Litopenaeus vannamei</name>
    <dbReference type="NCBI Taxonomy" id="6689"/>
    <lineage>
        <taxon>Eukaryota</taxon>
        <taxon>Metazoa</taxon>
        <taxon>Ecdysozoa</taxon>
        <taxon>Arthropoda</taxon>
        <taxon>Crustacea</taxon>
        <taxon>Multicrustacea</taxon>
        <taxon>Malacostraca</taxon>
        <taxon>Eumalacostraca</taxon>
        <taxon>Eucarida</taxon>
        <taxon>Decapoda</taxon>
        <taxon>Dendrobranchiata</taxon>
        <taxon>Penaeoidea</taxon>
        <taxon>Penaeidae</taxon>
        <taxon>Penaeus</taxon>
    </lineage>
</organism>
<evidence type="ECO:0000313" key="5">
    <source>
        <dbReference type="Proteomes" id="UP000283509"/>
    </source>
</evidence>
<dbReference type="InterPro" id="IPR011989">
    <property type="entry name" value="ARM-like"/>
</dbReference>
<dbReference type="PANTHER" id="PTHR13366">
    <property type="entry name" value="MALARIA ANTIGEN-RELATED"/>
    <property type="match status" value="1"/>
</dbReference>
<dbReference type="EMBL" id="QCYY01002146">
    <property type="protein sequence ID" value="ROT72485.1"/>
    <property type="molecule type" value="Genomic_DNA"/>
</dbReference>
<dbReference type="Pfam" id="PF13251">
    <property type="entry name" value="DUF4042"/>
    <property type="match status" value="1"/>
</dbReference>
<evidence type="ECO:0000313" key="4">
    <source>
        <dbReference type="EMBL" id="ROT72485.1"/>
    </source>
</evidence>
<reference evidence="4 5" key="2">
    <citation type="submission" date="2019-01" db="EMBL/GenBank/DDBJ databases">
        <title>The decoding of complex shrimp genome reveals the adaptation for benthos swimmer, frequently molting mechanism and breeding impact on genome.</title>
        <authorList>
            <person name="Sun Y."/>
            <person name="Gao Y."/>
            <person name="Yu Y."/>
        </authorList>
    </citation>
    <scope>NUCLEOTIDE SEQUENCE [LARGE SCALE GENOMIC DNA]</scope>
    <source>
        <tissue evidence="4">Muscle</tissue>
    </source>
</reference>
<dbReference type="Proteomes" id="UP000283509">
    <property type="component" value="Unassembled WGS sequence"/>
</dbReference>
<comment type="caution">
    <text evidence="4">The sequence shown here is derived from an EMBL/GenBank/DDBJ whole genome shotgun (WGS) entry which is preliminary data.</text>
</comment>
<dbReference type="InterPro" id="IPR025283">
    <property type="entry name" value="DUF4042"/>
</dbReference>
<proteinExistence type="predicted"/>
<protein>
    <recommendedName>
        <fullName evidence="1">HEAT repeat-containing protein 6</fullName>
    </recommendedName>
</protein>
<gene>
    <name evidence="4" type="ORF">C7M84_009130</name>
</gene>
<dbReference type="STRING" id="6689.A0A423T7R6"/>
<feature type="compositionally biased region" description="Low complexity" evidence="2">
    <location>
        <begin position="317"/>
        <end position="327"/>
    </location>
</feature>